<keyword evidence="2" id="KW-1185">Reference proteome</keyword>
<sequence>MDMLCTSSPADIHYILSKNFPNYPKGPKFGQIFDILGDGFSNSDGHLWEFHRKTLLLLLNHPSFDSLLKKTIWKKVEKGLLPVLENISRQGVETDLQEIFQRFGFDLTCAIIIDHDPESLCVDYPHVPCVKAFSHAEEGIFGRHITPEKVWKLQRLFRMGNEKKLSNAWRIIDEFIYKVLAEKREEFSNMNYEAEAEAEAEAEEEDFNFLRALMRELKDQSGTSGDPNKFLRDISFNLMLAGRDSTGSTLSWLFYLIAKNPIAEDKIREELNAQLVDKDMRAIDLFNLVYLHGVICETLRLFPAVPFQHKIPAQPDMLPSGYQVDCNTTIILFFYTTGRMESVWGKDCMEFKPERWFAKGGGIKHEPSYKFPAFNAGPRSCLGKHMSFTQIKIVVATIIYHYHVELVEGHPVLPSDSIILQMKYGMKVKLTKRSEV</sequence>
<dbReference type="EMBL" id="CM042022">
    <property type="protein sequence ID" value="KAI3816291.1"/>
    <property type="molecule type" value="Genomic_DNA"/>
</dbReference>
<comment type="caution">
    <text evidence="1">The sequence shown here is derived from an EMBL/GenBank/DDBJ whole genome shotgun (WGS) entry which is preliminary data.</text>
</comment>
<reference evidence="1 2" key="2">
    <citation type="journal article" date="2022" name="Mol. Ecol. Resour.">
        <title>The genomes of chicory, endive, great burdock and yacon provide insights into Asteraceae paleo-polyploidization history and plant inulin production.</title>
        <authorList>
            <person name="Fan W."/>
            <person name="Wang S."/>
            <person name="Wang H."/>
            <person name="Wang A."/>
            <person name="Jiang F."/>
            <person name="Liu H."/>
            <person name="Zhao H."/>
            <person name="Xu D."/>
            <person name="Zhang Y."/>
        </authorList>
    </citation>
    <scope>NUCLEOTIDE SEQUENCE [LARGE SCALE GENOMIC DNA]</scope>
    <source>
        <strain evidence="2">cv. Yunnan</strain>
        <tissue evidence="1">Leaves</tissue>
    </source>
</reference>
<accession>A0ACB9J827</accession>
<reference evidence="2" key="1">
    <citation type="journal article" date="2022" name="Mol. Ecol. Resour.">
        <title>The genomes of chicory, endive, great burdock and yacon provide insights into Asteraceae palaeo-polyploidization history and plant inulin production.</title>
        <authorList>
            <person name="Fan W."/>
            <person name="Wang S."/>
            <person name="Wang H."/>
            <person name="Wang A."/>
            <person name="Jiang F."/>
            <person name="Liu H."/>
            <person name="Zhao H."/>
            <person name="Xu D."/>
            <person name="Zhang Y."/>
        </authorList>
    </citation>
    <scope>NUCLEOTIDE SEQUENCE [LARGE SCALE GENOMIC DNA]</scope>
    <source>
        <strain evidence="2">cv. Yunnan</strain>
    </source>
</reference>
<name>A0ACB9J827_9ASTR</name>
<proteinExistence type="predicted"/>
<evidence type="ECO:0000313" key="2">
    <source>
        <dbReference type="Proteomes" id="UP001056120"/>
    </source>
</evidence>
<organism evidence="1 2">
    <name type="scientific">Smallanthus sonchifolius</name>
    <dbReference type="NCBI Taxonomy" id="185202"/>
    <lineage>
        <taxon>Eukaryota</taxon>
        <taxon>Viridiplantae</taxon>
        <taxon>Streptophyta</taxon>
        <taxon>Embryophyta</taxon>
        <taxon>Tracheophyta</taxon>
        <taxon>Spermatophyta</taxon>
        <taxon>Magnoliopsida</taxon>
        <taxon>eudicotyledons</taxon>
        <taxon>Gunneridae</taxon>
        <taxon>Pentapetalae</taxon>
        <taxon>asterids</taxon>
        <taxon>campanulids</taxon>
        <taxon>Asterales</taxon>
        <taxon>Asteraceae</taxon>
        <taxon>Asteroideae</taxon>
        <taxon>Heliantheae alliance</taxon>
        <taxon>Millerieae</taxon>
        <taxon>Smallanthus</taxon>
    </lineage>
</organism>
<gene>
    <name evidence="1" type="ORF">L1987_15984</name>
</gene>
<protein>
    <submittedName>
        <fullName evidence="1">Uncharacterized protein</fullName>
    </submittedName>
</protein>
<dbReference type="Proteomes" id="UP001056120">
    <property type="component" value="Linkage Group LG05"/>
</dbReference>
<evidence type="ECO:0000313" key="1">
    <source>
        <dbReference type="EMBL" id="KAI3816291.1"/>
    </source>
</evidence>